<feature type="non-terminal residue" evidence="3">
    <location>
        <position position="299"/>
    </location>
</feature>
<evidence type="ECO:0000259" key="2">
    <source>
        <dbReference type="Pfam" id="PF13193"/>
    </source>
</evidence>
<feature type="domain" description="AMP-binding enzyme C-terminal" evidence="2">
    <location>
        <begin position="219"/>
        <end position="292"/>
    </location>
</feature>
<feature type="domain" description="AMP-dependent synthetase/ligase" evidence="1">
    <location>
        <begin position="8"/>
        <end position="169"/>
    </location>
</feature>
<organism evidence="3">
    <name type="scientific">marine metagenome</name>
    <dbReference type="NCBI Taxonomy" id="408172"/>
    <lineage>
        <taxon>unclassified sequences</taxon>
        <taxon>metagenomes</taxon>
        <taxon>ecological metagenomes</taxon>
    </lineage>
</organism>
<dbReference type="PANTHER" id="PTHR43767:SF1">
    <property type="entry name" value="NONRIBOSOMAL PEPTIDE SYNTHASE PES1 (EUROFUNG)-RELATED"/>
    <property type="match status" value="1"/>
</dbReference>
<sequence>GHLIAGTAMAHVGFMTKIPWQLAAGATIHVMDRWSAGEVLDLVDTHRMPAVNGVAAQIALMLRHPDFDDHDFSCVQAIVVGAGTSPPDLVREARQRFDAPYSNRYSSTESGGTGLATALDADDDEALHTVGRPRPGIAAEVRDPEGRALPVGDVGELWLHTPTAMSGYWRDPERTADALVDGWLRTGDLAHVDDRGCFRLTGRTGEMFIRGGYNVHPQEVEAALGTHPAVAQVAVVPRDDDVMGEVGVAVVVPTDPAEPPSLDDLRSHGAAHLASYKLPEALRIVPELPLNSGDKVDRR</sequence>
<name>A0A382TUT8_9ZZZZ</name>
<protein>
    <recommendedName>
        <fullName evidence="4">AMP-dependent synthetase/ligase domain-containing protein</fullName>
    </recommendedName>
</protein>
<dbReference type="InterPro" id="IPR050237">
    <property type="entry name" value="ATP-dep_AMP-bd_enzyme"/>
</dbReference>
<evidence type="ECO:0000259" key="1">
    <source>
        <dbReference type="Pfam" id="PF00501"/>
    </source>
</evidence>
<dbReference type="AlphaFoldDB" id="A0A382TUT8"/>
<dbReference type="InterPro" id="IPR042099">
    <property type="entry name" value="ANL_N_sf"/>
</dbReference>
<accession>A0A382TUT8</accession>
<reference evidence="3" key="1">
    <citation type="submission" date="2018-05" db="EMBL/GenBank/DDBJ databases">
        <authorList>
            <person name="Lanie J.A."/>
            <person name="Ng W.-L."/>
            <person name="Kazmierczak K.M."/>
            <person name="Andrzejewski T.M."/>
            <person name="Davidsen T.M."/>
            <person name="Wayne K.J."/>
            <person name="Tettelin H."/>
            <person name="Glass J.I."/>
            <person name="Rusch D."/>
            <person name="Podicherti R."/>
            <person name="Tsui H.-C.T."/>
            <person name="Winkler M.E."/>
        </authorList>
    </citation>
    <scope>NUCLEOTIDE SEQUENCE</scope>
</reference>
<proteinExistence type="predicted"/>
<dbReference type="Gene3D" id="3.30.300.30">
    <property type="match status" value="1"/>
</dbReference>
<dbReference type="EMBL" id="UINC01139060">
    <property type="protein sequence ID" value="SVD25377.1"/>
    <property type="molecule type" value="Genomic_DNA"/>
</dbReference>
<dbReference type="SUPFAM" id="SSF56801">
    <property type="entry name" value="Acetyl-CoA synthetase-like"/>
    <property type="match status" value="1"/>
</dbReference>
<dbReference type="Pfam" id="PF00501">
    <property type="entry name" value="AMP-binding"/>
    <property type="match status" value="1"/>
</dbReference>
<dbReference type="CDD" id="cd04433">
    <property type="entry name" value="AFD_class_I"/>
    <property type="match status" value="1"/>
</dbReference>
<feature type="non-terminal residue" evidence="3">
    <location>
        <position position="1"/>
    </location>
</feature>
<evidence type="ECO:0000313" key="3">
    <source>
        <dbReference type="EMBL" id="SVD25377.1"/>
    </source>
</evidence>
<dbReference type="GO" id="GO:0016878">
    <property type="term" value="F:acid-thiol ligase activity"/>
    <property type="evidence" value="ECO:0007669"/>
    <property type="project" value="UniProtKB-ARBA"/>
</dbReference>
<dbReference type="InterPro" id="IPR000873">
    <property type="entry name" value="AMP-dep_synth/lig_dom"/>
</dbReference>
<dbReference type="PANTHER" id="PTHR43767">
    <property type="entry name" value="LONG-CHAIN-FATTY-ACID--COA LIGASE"/>
    <property type="match status" value="1"/>
</dbReference>
<dbReference type="Gene3D" id="3.40.50.12780">
    <property type="entry name" value="N-terminal domain of ligase-like"/>
    <property type="match status" value="1"/>
</dbReference>
<dbReference type="InterPro" id="IPR045851">
    <property type="entry name" value="AMP-bd_C_sf"/>
</dbReference>
<evidence type="ECO:0008006" key="4">
    <source>
        <dbReference type="Google" id="ProtNLM"/>
    </source>
</evidence>
<dbReference type="InterPro" id="IPR025110">
    <property type="entry name" value="AMP-bd_C"/>
</dbReference>
<dbReference type="Pfam" id="PF13193">
    <property type="entry name" value="AMP-binding_C"/>
    <property type="match status" value="1"/>
</dbReference>
<gene>
    <name evidence="3" type="ORF">METZ01_LOCUS378231</name>
</gene>